<gene>
    <name evidence="2" type="ORF">BT96DRAFT_967765</name>
</gene>
<evidence type="ECO:0000313" key="2">
    <source>
        <dbReference type="EMBL" id="KAE9390468.1"/>
    </source>
</evidence>
<evidence type="ECO:0000256" key="1">
    <source>
        <dbReference type="SAM" id="Phobius"/>
    </source>
</evidence>
<name>A0A6A4GXH0_9AGAR</name>
<feature type="transmembrane region" description="Helical" evidence="1">
    <location>
        <begin position="55"/>
        <end position="79"/>
    </location>
</feature>
<protein>
    <recommendedName>
        <fullName evidence="4">Integral membrane protein</fullName>
    </recommendedName>
</protein>
<feature type="transmembrane region" description="Helical" evidence="1">
    <location>
        <begin position="123"/>
        <end position="144"/>
    </location>
</feature>
<dbReference type="EMBL" id="ML769656">
    <property type="protein sequence ID" value="KAE9390468.1"/>
    <property type="molecule type" value="Genomic_DNA"/>
</dbReference>
<evidence type="ECO:0008006" key="4">
    <source>
        <dbReference type="Google" id="ProtNLM"/>
    </source>
</evidence>
<dbReference type="AlphaFoldDB" id="A0A6A4GXH0"/>
<keyword evidence="3" id="KW-1185">Reference proteome</keyword>
<accession>A0A6A4GXH0</accession>
<keyword evidence="1" id="KW-1133">Transmembrane helix</keyword>
<proteinExistence type="predicted"/>
<organism evidence="2 3">
    <name type="scientific">Gymnopus androsaceus JB14</name>
    <dbReference type="NCBI Taxonomy" id="1447944"/>
    <lineage>
        <taxon>Eukaryota</taxon>
        <taxon>Fungi</taxon>
        <taxon>Dikarya</taxon>
        <taxon>Basidiomycota</taxon>
        <taxon>Agaricomycotina</taxon>
        <taxon>Agaricomycetes</taxon>
        <taxon>Agaricomycetidae</taxon>
        <taxon>Agaricales</taxon>
        <taxon>Marasmiineae</taxon>
        <taxon>Omphalotaceae</taxon>
        <taxon>Gymnopus</taxon>
    </lineage>
</organism>
<sequence length="339" mass="37822">MNSTVEPIALALLPPDIARKLQVTSYIFCGTSAIFIWDAIWNLHADYKLLFKTKIGLPTLVYFISRIGTMVFVIGYTMFSTSPIGNCNKTGFIFSIFYPVGVSGSALLFFFRVRAVFFARKYIVWVFFALWICVFASCMVIPFAGRATNIGPTKYCIETQNKPFGGAAVIVPNVHDTLVFLAISYQLLCLSHAEQHGMINTIRAFVSGSYLPALSKSILHNGQVYYMVTVVGNLLTTIVYYQVGISPDYRDMLVIPNVVLTNIMACYVYRNTKLGLMEDPGTLLSACSRIEIQNNAGEHQVAQRIDLMKIQEGNKVNCPLPCNYSAEIEQMKARINSGR</sequence>
<dbReference type="OrthoDB" id="3038990at2759"/>
<evidence type="ECO:0000313" key="3">
    <source>
        <dbReference type="Proteomes" id="UP000799118"/>
    </source>
</evidence>
<feature type="transmembrane region" description="Helical" evidence="1">
    <location>
        <begin position="249"/>
        <end position="269"/>
    </location>
</feature>
<dbReference type="Proteomes" id="UP000799118">
    <property type="component" value="Unassembled WGS sequence"/>
</dbReference>
<reference evidence="2" key="1">
    <citation type="journal article" date="2019" name="Environ. Microbiol.">
        <title>Fungal ecological strategies reflected in gene transcription - a case study of two litter decomposers.</title>
        <authorList>
            <person name="Barbi F."/>
            <person name="Kohler A."/>
            <person name="Barry K."/>
            <person name="Baskaran P."/>
            <person name="Daum C."/>
            <person name="Fauchery L."/>
            <person name="Ihrmark K."/>
            <person name="Kuo A."/>
            <person name="LaButti K."/>
            <person name="Lipzen A."/>
            <person name="Morin E."/>
            <person name="Grigoriev I.V."/>
            <person name="Henrissat B."/>
            <person name="Lindahl B."/>
            <person name="Martin F."/>
        </authorList>
    </citation>
    <scope>NUCLEOTIDE SEQUENCE</scope>
    <source>
        <strain evidence="2">JB14</strain>
    </source>
</reference>
<feature type="transmembrane region" description="Helical" evidence="1">
    <location>
        <begin position="23"/>
        <end position="43"/>
    </location>
</feature>
<keyword evidence="1" id="KW-0812">Transmembrane</keyword>
<keyword evidence="1" id="KW-0472">Membrane</keyword>
<feature type="transmembrane region" description="Helical" evidence="1">
    <location>
        <begin position="91"/>
        <end position="111"/>
    </location>
</feature>
<feature type="transmembrane region" description="Helical" evidence="1">
    <location>
        <begin position="224"/>
        <end position="243"/>
    </location>
</feature>